<protein>
    <submittedName>
        <fullName evidence="3">Uncharacterized protein</fullName>
    </submittedName>
</protein>
<keyword evidence="4" id="KW-1185">Reference proteome</keyword>
<evidence type="ECO:0000256" key="1">
    <source>
        <dbReference type="SAM" id="Coils"/>
    </source>
</evidence>
<feature type="coiled-coil region" evidence="1">
    <location>
        <begin position="41"/>
        <end position="68"/>
    </location>
</feature>
<name>A0ABV3TPR6_9RHOB</name>
<dbReference type="RefSeq" id="WP_368393106.1">
    <property type="nucleotide sequence ID" value="NZ_JBFRYC010000020.1"/>
</dbReference>
<dbReference type="EMBL" id="JBFRYC010000020">
    <property type="protein sequence ID" value="MEX1663603.1"/>
    <property type="molecule type" value="Genomic_DNA"/>
</dbReference>
<organism evidence="3 4">
    <name type="scientific">Thioclava arctica</name>
    <dbReference type="NCBI Taxonomy" id="3238301"/>
    <lineage>
        <taxon>Bacteria</taxon>
        <taxon>Pseudomonadati</taxon>
        <taxon>Pseudomonadota</taxon>
        <taxon>Alphaproteobacteria</taxon>
        <taxon>Rhodobacterales</taxon>
        <taxon>Paracoccaceae</taxon>
        <taxon>Thioclava</taxon>
    </lineage>
</organism>
<proteinExistence type="predicted"/>
<sequence length="255" mass="28268">MNNAYVKKQTKLLREAAESADELWKISVEKSADTAAKQKAAEAAAMALAQERKDIEVLRKKTAQIAEQNTRREQDILRREREVCAAEKLLKSERQKVSVAQQQAGEDAQEAGAILATAKLIATGDIEPDEIDAALARDRRADHPEHAAMLAKMRAVPKAALHVAGIFGAALSRMRRKAKKEANAELERERSQLIKGLKAVDSVVAIASRLIKTFVPPNQQDQERGKLKETLKDVARAKVPIERSRDKAPDRDDTR</sequence>
<gene>
    <name evidence="3" type="ORF">AB4874_18600</name>
</gene>
<feature type="region of interest" description="Disordered" evidence="2">
    <location>
        <begin position="217"/>
        <end position="255"/>
    </location>
</feature>
<comment type="caution">
    <text evidence="3">The sequence shown here is derived from an EMBL/GenBank/DDBJ whole genome shotgun (WGS) entry which is preliminary data.</text>
</comment>
<keyword evidence="1" id="KW-0175">Coiled coil</keyword>
<reference evidence="3 4" key="1">
    <citation type="journal article" date="2011" name="Int. J. Syst. Evol. Microbiol.">
        <title>Zhongshania antarctica gen. nov., sp. nov. and Zhongshania guokunii sp. nov., gammaproteobacteria respectively isolated from coastal attached (fast) ice and surface seawater of the Antarctic.</title>
        <authorList>
            <person name="Li H.J."/>
            <person name="Zhang X.Y."/>
            <person name="Chen C.X."/>
            <person name="Zhang Y.J."/>
            <person name="Gao Z.M."/>
            <person name="Yu Y."/>
            <person name="Chen X.L."/>
            <person name="Chen B."/>
            <person name="Zhang Y.Z."/>
        </authorList>
    </citation>
    <scope>NUCLEOTIDE SEQUENCE [LARGE SCALE GENOMIC DNA]</scope>
    <source>
        <strain evidence="3 4">15-R06ZXC-3</strain>
    </source>
</reference>
<feature type="compositionally biased region" description="Basic and acidic residues" evidence="2">
    <location>
        <begin position="221"/>
        <end position="255"/>
    </location>
</feature>
<accession>A0ABV3TPR6</accession>
<evidence type="ECO:0000313" key="3">
    <source>
        <dbReference type="EMBL" id="MEX1663603.1"/>
    </source>
</evidence>
<evidence type="ECO:0000313" key="4">
    <source>
        <dbReference type="Proteomes" id="UP001557465"/>
    </source>
</evidence>
<dbReference type="Proteomes" id="UP001557465">
    <property type="component" value="Unassembled WGS sequence"/>
</dbReference>
<evidence type="ECO:0000256" key="2">
    <source>
        <dbReference type="SAM" id="MobiDB-lite"/>
    </source>
</evidence>